<evidence type="ECO:0000256" key="3">
    <source>
        <dbReference type="ARBA" id="ARBA00004910"/>
    </source>
</evidence>
<protein>
    <recommendedName>
        <fullName evidence="14">Riboflavin biosynthesis protein RibD</fullName>
    </recommendedName>
    <domain>
        <recommendedName>
            <fullName evidence="14">Diaminohydroxyphosphoribosylaminopyrimidine deaminase</fullName>
            <shortName evidence="14">DRAP deaminase</shortName>
            <ecNumber evidence="14">3.5.4.26</ecNumber>
        </recommendedName>
        <alternativeName>
            <fullName evidence="14">Riboflavin-specific deaminase</fullName>
        </alternativeName>
    </domain>
    <domain>
        <recommendedName>
            <fullName evidence="14">5-amino-6-(5-phosphoribosylamino)uracil reductase</fullName>
            <ecNumber evidence="14">1.1.1.193</ecNumber>
        </recommendedName>
        <alternativeName>
            <fullName evidence="14">HTP reductase</fullName>
        </alternativeName>
    </domain>
</protein>
<keyword evidence="8 14" id="KW-0862">Zinc</keyword>
<dbReference type="Gene3D" id="3.40.140.10">
    <property type="entry name" value="Cytidine Deaminase, domain 2"/>
    <property type="match status" value="1"/>
</dbReference>
<keyword evidence="14 19" id="KW-0378">Hydrolase</keyword>
<comment type="function">
    <text evidence="1 14">Converts 2,5-diamino-6-(ribosylamino)-4(3h)-pyrimidinone 5'-phosphate into 5-amino-6-(ribosylamino)-2,4(1h,3h)-pyrimidinedione 5'-phosphate.</text>
</comment>
<dbReference type="PROSITE" id="PS51747">
    <property type="entry name" value="CYT_DCMP_DEAMINASES_2"/>
    <property type="match status" value="1"/>
</dbReference>
<feature type="binding site" evidence="16">
    <location>
        <begin position="262"/>
        <end position="268"/>
    </location>
    <ligand>
        <name>NADP(+)</name>
        <dbReference type="ChEBI" id="CHEBI:58349"/>
    </ligand>
</feature>
<dbReference type="PIRSF" id="PIRSF006769">
    <property type="entry name" value="RibD"/>
    <property type="match status" value="1"/>
</dbReference>
<feature type="binding site" evidence="16">
    <location>
        <position position="194"/>
    </location>
    <ligand>
        <name>NADP(+)</name>
        <dbReference type="ChEBI" id="CHEBI:58349"/>
    </ligand>
</feature>
<dbReference type="EC" id="3.5.4.26" evidence="14"/>
<feature type="binding site" evidence="16">
    <location>
        <position position="164"/>
    </location>
    <ligand>
        <name>NADP(+)</name>
        <dbReference type="ChEBI" id="CHEBI:58349"/>
    </ligand>
</feature>
<evidence type="ECO:0000313" key="19">
    <source>
        <dbReference type="EMBL" id="RWZ46439.1"/>
    </source>
</evidence>
<feature type="active site" description="Proton donor" evidence="15">
    <location>
        <position position="46"/>
    </location>
</feature>
<evidence type="ECO:0000256" key="5">
    <source>
        <dbReference type="ARBA" id="ARBA00007417"/>
    </source>
</evidence>
<feature type="binding site" evidence="17">
    <location>
        <position position="70"/>
    </location>
    <ligand>
        <name>Zn(2+)</name>
        <dbReference type="ChEBI" id="CHEBI:29105"/>
        <note>catalytic</note>
    </ligand>
</feature>
<dbReference type="EC" id="1.1.1.193" evidence="14"/>
<feature type="binding site" evidence="16">
    <location>
        <position position="190"/>
    </location>
    <ligand>
        <name>NADP(+)</name>
        <dbReference type="ChEBI" id="CHEBI:58349"/>
    </ligand>
</feature>
<reference evidence="19 20" key="1">
    <citation type="submission" date="2018-12" db="EMBL/GenBank/DDBJ databases">
        <authorList>
            <person name="Li F."/>
        </authorList>
    </citation>
    <scope>NUCLEOTIDE SEQUENCE [LARGE SCALE GENOMIC DNA]</scope>
    <source>
        <strain evidence="19 20">11W25H-1</strain>
    </source>
</reference>
<evidence type="ECO:0000256" key="11">
    <source>
        <dbReference type="ARBA" id="ARBA00023268"/>
    </source>
</evidence>
<feature type="binding site" evidence="16">
    <location>
        <position position="178"/>
    </location>
    <ligand>
        <name>substrate</name>
    </ligand>
</feature>
<keyword evidence="20" id="KW-1185">Reference proteome</keyword>
<sequence length="330" mass="33820">MTRAFELAALGPARGVNPRVGCVILAADGRVIAEGHHRGAGTPHAETDALSQLPPGGAAGATVVVTLEPCNHTGRTGPCSEALIAAGVSTVVYSVDDPGVASSGGAERLRAAGIEVIAGVKSEEGEILLDDWLVTARLGRPLITVKWASSLDGRVAAADGSSRWITGPEARADVHRRRAGVDAIAVGTGTVVADDPALTARLGDDLAPIQPIPVVFGRSEIPADARVRSHPAGFLTSPGTSLPGEFHALHSRGIRSLLVEGGPRFASAVIATGLVDEFHVYLAPLLLGGPRSALTDLGIESIADGMRLAVRETVTLGPDLLLIATPKGRH</sequence>
<comment type="pathway">
    <text evidence="2 14">Cofactor biosynthesis; riboflavin biosynthesis; 5-amino-6-(D-ribitylamino)uracil from GTP: step 2/4.</text>
</comment>
<dbReference type="SUPFAM" id="SSF53927">
    <property type="entry name" value="Cytidine deaminase-like"/>
    <property type="match status" value="1"/>
</dbReference>
<dbReference type="CDD" id="cd01284">
    <property type="entry name" value="Riboflavin_deaminase-reductase"/>
    <property type="match status" value="1"/>
</dbReference>
<keyword evidence="11" id="KW-0511">Multifunctional enzyme</keyword>
<dbReference type="InterPro" id="IPR050765">
    <property type="entry name" value="Riboflavin_Biosynth_HTPR"/>
</dbReference>
<dbReference type="EMBL" id="RZNB01000007">
    <property type="protein sequence ID" value="RWZ46439.1"/>
    <property type="molecule type" value="Genomic_DNA"/>
</dbReference>
<dbReference type="GO" id="GO:0008270">
    <property type="term" value="F:zinc ion binding"/>
    <property type="evidence" value="ECO:0007669"/>
    <property type="project" value="InterPro"/>
</dbReference>
<dbReference type="GO" id="GO:0009231">
    <property type="term" value="P:riboflavin biosynthetic process"/>
    <property type="evidence" value="ECO:0007669"/>
    <property type="project" value="UniProtKB-UniPathway"/>
</dbReference>
<evidence type="ECO:0000256" key="13">
    <source>
        <dbReference type="ARBA" id="ARBA00049886"/>
    </source>
</evidence>
<dbReference type="PANTHER" id="PTHR38011">
    <property type="entry name" value="DIHYDROFOLATE REDUCTASE FAMILY PROTEIN (AFU_ORTHOLOGUE AFUA_8G06820)"/>
    <property type="match status" value="1"/>
</dbReference>
<dbReference type="SUPFAM" id="SSF53597">
    <property type="entry name" value="Dihydrofolate reductase-like"/>
    <property type="match status" value="1"/>
</dbReference>
<evidence type="ECO:0000256" key="2">
    <source>
        <dbReference type="ARBA" id="ARBA00004882"/>
    </source>
</evidence>
<dbReference type="InterPro" id="IPR002734">
    <property type="entry name" value="RibDG_C"/>
</dbReference>
<dbReference type="AlphaFoldDB" id="A0A3S3Z2N5"/>
<dbReference type="InterPro" id="IPR024072">
    <property type="entry name" value="DHFR-like_dom_sf"/>
</dbReference>
<evidence type="ECO:0000256" key="8">
    <source>
        <dbReference type="ARBA" id="ARBA00022833"/>
    </source>
</evidence>
<evidence type="ECO:0000259" key="18">
    <source>
        <dbReference type="PROSITE" id="PS51747"/>
    </source>
</evidence>
<evidence type="ECO:0000256" key="15">
    <source>
        <dbReference type="PIRSR" id="PIRSR006769-1"/>
    </source>
</evidence>
<dbReference type="InterPro" id="IPR016193">
    <property type="entry name" value="Cytidine_deaminase-like"/>
</dbReference>
<evidence type="ECO:0000256" key="10">
    <source>
        <dbReference type="ARBA" id="ARBA00023002"/>
    </source>
</evidence>
<dbReference type="UniPathway" id="UPA00275">
    <property type="reaction ID" value="UER00401"/>
</dbReference>
<dbReference type="Pfam" id="PF00383">
    <property type="entry name" value="dCMP_cyt_deam_1"/>
    <property type="match status" value="1"/>
</dbReference>
<feature type="binding site" evidence="17">
    <location>
        <position position="79"/>
    </location>
    <ligand>
        <name>Zn(2+)</name>
        <dbReference type="ChEBI" id="CHEBI:29105"/>
        <note>catalytic</note>
    </ligand>
</feature>
<evidence type="ECO:0000313" key="20">
    <source>
        <dbReference type="Proteomes" id="UP000288547"/>
    </source>
</evidence>
<comment type="caution">
    <text evidence="19">The sequence shown here is derived from an EMBL/GenBank/DDBJ whole genome shotgun (WGS) entry which is preliminary data.</text>
</comment>
<keyword evidence="7 14" id="KW-0479">Metal-binding</keyword>
<proteinExistence type="inferred from homology"/>
<dbReference type="PROSITE" id="PS00903">
    <property type="entry name" value="CYT_DCMP_DEAMINASES_1"/>
    <property type="match status" value="1"/>
</dbReference>
<dbReference type="OrthoDB" id="9800865at2"/>
<evidence type="ECO:0000256" key="16">
    <source>
        <dbReference type="PIRSR" id="PIRSR006769-2"/>
    </source>
</evidence>
<dbReference type="Pfam" id="PF01872">
    <property type="entry name" value="RibD_C"/>
    <property type="match status" value="1"/>
</dbReference>
<accession>A0A3S3Z2N5</accession>
<comment type="cofactor">
    <cofactor evidence="14 17">
        <name>Zn(2+)</name>
        <dbReference type="ChEBI" id="CHEBI:29105"/>
    </cofactor>
    <text evidence="14 17">Binds 1 zinc ion.</text>
</comment>
<feature type="binding site" evidence="16">
    <location>
        <position position="260"/>
    </location>
    <ligand>
        <name>substrate</name>
    </ligand>
</feature>
<evidence type="ECO:0000256" key="6">
    <source>
        <dbReference type="ARBA" id="ARBA00022619"/>
    </source>
</evidence>
<evidence type="ECO:0000256" key="14">
    <source>
        <dbReference type="PIRNR" id="PIRNR006769"/>
    </source>
</evidence>
<dbReference type="Proteomes" id="UP000288547">
    <property type="component" value="Unassembled WGS sequence"/>
</dbReference>
<feature type="binding site" evidence="16">
    <location>
        <position position="198"/>
    </location>
    <ligand>
        <name>substrate</name>
    </ligand>
</feature>
<comment type="catalytic activity">
    <reaction evidence="13 14">
        <text>2,5-diamino-6-hydroxy-4-(5-phosphoribosylamino)-pyrimidine + H2O + H(+) = 5-amino-6-(5-phospho-D-ribosylamino)uracil + NH4(+)</text>
        <dbReference type="Rhea" id="RHEA:21868"/>
        <dbReference type="ChEBI" id="CHEBI:15377"/>
        <dbReference type="ChEBI" id="CHEBI:15378"/>
        <dbReference type="ChEBI" id="CHEBI:28938"/>
        <dbReference type="ChEBI" id="CHEBI:58453"/>
        <dbReference type="ChEBI" id="CHEBI:58614"/>
        <dbReference type="EC" id="3.5.4.26"/>
    </reaction>
</comment>
<evidence type="ECO:0000256" key="7">
    <source>
        <dbReference type="ARBA" id="ARBA00022723"/>
    </source>
</evidence>
<evidence type="ECO:0000256" key="17">
    <source>
        <dbReference type="PIRSR" id="PIRSR006769-3"/>
    </source>
</evidence>
<evidence type="ECO:0000256" key="9">
    <source>
        <dbReference type="ARBA" id="ARBA00022857"/>
    </source>
</evidence>
<name>A0A3S3Z2N5_9MICO</name>
<organism evidence="19 20">
    <name type="scientific">Labedella phragmitis</name>
    <dbReference type="NCBI Taxonomy" id="2498849"/>
    <lineage>
        <taxon>Bacteria</taxon>
        <taxon>Bacillati</taxon>
        <taxon>Actinomycetota</taxon>
        <taxon>Actinomycetes</taxon>
        <taxon>Micrococcales</taxon>
        <taxon>Microbacteriaceae</taxon>
        <taxon>Labedella</taxon>
    </lineage>
</organism>
<comment type="pathway">
    <text evidence="3 14">Cofactor biosynthesis; riboflavin biosynthesis; 5-amino-6-(D-ribitylamino)uracil from GTP: step 3/4.</text>
</comment>
<keyword evidence="10 14" id="KW-0560">Oxidoreductase</keyword>
<dbReference type="InterPro" id="IPR004794">
    <property type="entry name" value="Eubact_RibD"/>
</dbReference>
<feature type="binding site" evidence="16">
    <location>
        <position position="162"/>
    </location>
    <ligand>
        <name>substrate</name>
    </ligand>
</feature>
<evidence type="ECO:0000256" key="4">
    <source>
        <dbReference type="ARBA" id="ARBA00005259"/>
    </source>
</evidence>
<comment type="similarity">
    <text evidence="5 14">In the C-terminal section; belongs to the HTP reductase family.</text>
</comment>
<dbReference type="GO" id="GO:0008835">
    <property type="term" value="F:diaminohydroxyphosphoribosylaminopyrimidine deaminase activity"/>
    <property type="evidence" value="ECO:0007669"/>
    <property type="project" value="UniProtKB-EC"/>
</dbReference>
<dbReference type="InterPro" id="IPR016192">
    <property type="entry name" value="APOBEC/CMP_deaminase_Zn-bd"/>
</dbReference>
<dbReference type="InterPro" id="IPR002125">
    <property type="entry name" value="CMP_dCMP_dom"/>
</dbReference>
<comment type="catalytic activity">
    <reaction evidence="12 14">
        <text>5-amino-6-(5-phospho-D-ribitylamino)uracil + NADP(+) = 5-amino-6-(5-phospho-D-ribosylamino)uracil + NADPH + H(+)</text>
        <dbReference type="Rhea" id="RHEA:17845"/>
        <dbReference type="ChEBI" id="CHEBI:15378"/>
        <dbReference type="ChEBI" id="CHEBI:57783"/>
        <dbReference type="ChEBI" id="CHEBI:58349"/>
        <dbReference type="ChEBI" id="CHEBI:58421"/>
        <dbReference type="ChEBI" id="CHEBI:58453"/>
        <dbReference type="EC" id="1.1.1.193"/>
    </reaction>
</comment>
<keyword evidence="6 14" id="KW-0686">Riboflavin biosynthesis</keyword>
<feature type="binding site" evidence="16">
    <location>
        <position position="201"/>
    </location>
    <ligand>
        <name>substrate</name>
    </ligand>
</feature>
<feature type="binding site" evidence="16">
    <location>
        <position position="148"/>
    </location>
    <ligand>
        <name>NADP(+)</name>
        <dbReference type="ChEBI" id="CHEBI:58349"/>
    </ligand>
</feature>
<comment type="similarity">
    <text evidence="4 14">In the N-terminal section; belongs to the cytidine and deoxycytidylate deaminase family.</text>
</comment>
<dbReference type="GO" id="GO:0008703">
    <property type="term" value="F:5-amino-6-(5-phosphoribosylamino)uracil reductase activity"/>
    <property type="evidence" value="ECO:0007669"/>
    <property type="project" value="UniProtKB-EC"/>
</dbReference>
<dbReference type="PANTHER" id="PTHR38011:SF7">
    <property type="entry name" value="2,5-DIAMINO-6-RIBOSYLAMINO-4(3H)-PYRIMIDINONE 5'-PHOSPHATE REDUCTASE"/>
    <property type="match status" value="1"/>
</dbReference>
<evidence type="ECO:0000256" key="1">
    <source>
        <dbReference type="ARBA" id="ARBA00002151"/>
    </source>
</evidence>
<keyword evidence="9 14" id="KW-0521">NADP</keyword>
<feature type="domain" description="CMP/dCMP-type deaminase" evidence="18">
    <location>
        <begin position="1"/>
        <end position="116"/>
    </location>
</feature>
<dbReference type="Gene3D" id="3.40.430.10">
    <property type="entry name" value="Dihydrofolate Reductase, subunit A"/>
    <property type="match status" value="2"/>
</dbReference>
<dbReference type="NCBIfam" id="TIGR00326">
    <property type="entry name" value="eubact_ribD"/>
    <property type="match status" value="1"/>
</dbReference>
<evidence type="ECO:0000256" key="12">
    <source>
        <dbReference type="ARBA" id="ARBA00049861"/>
    </source>
</evidence>
<feature type="binding site" evidence="17">
    <location>
        <position position="44"/>
    </location>
    <ligand>
        <name>Zn(2+)</name>
        <dbReference type="ChEBI" id="CHEBI:29105"/>
        <note>catalytic</note>
    </ligand>
</feature>
<gene>
    <name evidence="19" type="primary">ribD</name>
    <name evidence="19" type="ORF">ELQ90_14740</name>
</gene>